<dbReference type="CDD" id="cd07043">
    <property type="entry name" value="STAS_anti-anti-sigma_factors"/>
    <property type="match status" value="1"/>
</dbReference>
<feature type="region of interest" description="Disordered" evidence="1">
    <location>
        <begin position="108"/>
        <end position="129"/>
    </location>
</feature>
<dbReference type="PROSITE" id="PS50801">
    <property type="entry name" value="STAS"/>
    <property type="match status" value="1"/>
</dbReference>
<dbReference type="Proteomes" id="UP001499987">
    <property type="component" value="Unassembled WGS sequence"/>
</dbReference>
<dbReference type="Pfam" id="PF13466">
    <property type="entry name" value="STAS_2"/>
    <property type="match status" value="1"/>
</dbReference>
<protein>
    <recommendedName>
        <fullName evidence="2">STAS domain-containing protein</fullName>
    </recommendedName>
</protein>
<evidence type="ECO:0000313" key="4">
    <source>
        <dbReference type="Proteomes" id="UP001499987"/>
    </source>
</evidence>
<proteinExistence type="predicted"/>
<name>A0ABN1TLI9_9ACTN</name>
<dbReference type="EMBL" id="BAAALD010000032">
    <property type="protein sequence ID" value="GAA1088948.1"/>
    <property type="molecule type" value="Genomic_DNA"/>
</dbReference>
<evidence type="ECO:0000256" key="1">
    <source>
        <dbReference type="SAM" id="MobiDB-lite"/>
    </source>
</evidence>
<organism evidence="3 4">
    <name type="scientific">Kitasatospora arboriphila</name>
    <dbReference type="NCBI Taxonomy" id="258052"/>
    <lineage>
        <taxon>Bacteria</taxon>
        <taxon>Bacillati</taxon>
        <taxon>Actinomycetota</taxon>
        <taxon>Actinomycetes</taxon>
        <taxon>Kitasatosporales</taxon>
        <taxon>Streptomycetaceae</taxon>
        <taxon>Kitasatospora</taxon>
    </lineage>
</organism>
<reference evidence="3 4" key="1">
    <citation type="journal article" date="2019" name="Int. J. Syst. Evol. Microbiol.">
        <title>The Global Catalogue of Microorganisms (GCM) 10K type strain sequencing project: providing services to taxonomists for standard genome sequencing and annotation.</title>
        <authorList>
            <consortium name="The Broad Institute Genomics Platform"/>
            <consortium name="The Broad Institute Genome Sequencing Center for Infectious Disease"/>
            <person name="Wu L."/>
            <person name="Ma J."/>
        </authorList>
    </citation>
    <scope>NUCLEOTIDE SEQUENCE [LARGE SCALE GENOMIC DNA]</scope>
    <source>
        <strain evidence="3 4">JCM 13002</strain>
    </source>
</reference>
<dbReference type="InterPro" id="IPR002645">
    <property type="entry name" value="STAS_dom"/>
</dbReference>
<comment type="caution">
    <text evidence="3">The sequence shown here is derived from an EMBL/GenBank/DDBJ whole genome shotgun (WGS) entry which is preliminary data.</text>
</comment>
<keyword evidence="4" id="KW-1185">Reference proteome</keyword>
<dbReference type="SUPFAM" id="SSF52091">
    <property type="entry name" value="SpoIIaa-like"/>
    <property type="match status" value="1"/>
</dbReference>
<accession>A0ABN1TLI9</accession>
<feature type="domain" description="STAS" evidence="2">
    <location>
        <begin position="23"/>
        <end position="106"/>
    </location>
</feature>
<evidence type="ECO:0000259" key="2">
    <source>
        <dbReference type="PROSITE" id="PS50801"/>
    </source>
</evidence>
<gene>
    <name evidence="3" type="ORF">GCM10009663_35780</name>
</gene>
<dbReference type="RefSeq" id="WP_344624623.1">
    <property type="nucleotide sequence ID" value="NZ_BAAALD010000032.1"/>
</dbReference>
<dbReference type="InterPro" id="IPR036513">
    <property type="entry name" value="STAS_dom_sf"/>
</dbReference>
<sequence length="129" mass="13335">MPTPAPALRVTVLRSVPARRATVHVAGELDLDSLAPLRKALHRCLSAGISTIDIDTRDITFCDVRGLNLLLIAARRAASAGGILTVRRPSASVARLLDLTDTTDYLIPAPGPPPAAPGHAPSAAAGYAS</sequence>
<evidence type="ECO:0000313" key="3">
    <source>
        <dbReference type="EMBL" id="GAA1088948.1"/>
    </source>
</evidence>
<dbReference type="Gene3D" id="3.30.750.24">
    <property type="entry name" value="STAS domain"/>
    <property type="match status" value="1"/>
</dbReference>
<dbReference type="InterPro" id="IPR058548">
    <property type="entry name" value="MlaB-like_STAS"/>
</dbReference>
<feature type="compositionally biased region" description="Low complexity" evidence="1">
    <location>
        <begin position="117"/>
        <end position="129"/>
    </location>
</feature>